<dbReference type="PANTHER" id="PTHR12277:SF81">
    <property type="entry name" value="PROTEIN ABHD13"/>
    <property type="match status" value="1"/>
</dbReference>
<dbReference type="WormBase" id="SRAE_2000027900">
    <property type="protein sequence ID" value="SRP05924"/>
    <property type="gene ID" value="WBGene00260472"/>
</dbReference>
<organism evidence="4">
    <name type="scientific">Strongyloides ratti</name>
    <name type="common">Parasitic roundworm</name>
    <dbReference type="NCBI Taxonomy" id="34506"/>
    <lineage>
        <taxon>Eukaryota</taxon>
        <taxon>Metazoa</taxon>
        <taxon>Ecdysozoa</taxon>
        <taxon>Nematoda</taxon>
        <taxon>Chromadorea</taxon>
        <taxon>Rhabditida</taxon>
        <taxon>Tylenchina</taxon>
        <taxon>Panagrolaimomorpha</taxon>
        <taxon>Strongyloidoidea</taxon>
        <taxon>Strongyloididae</taxon>
        <taxon>Strongyloides</taxon>
    </lineage>
</organism>
<dbReference type="Proteomes" id="UP000035682">
    <property type="component" value="Unplaced"/>
</dbReference>
<dbReference type="STRING" id="34506.A0A090L798"/>
<dbReference type="CTD" id="36377966"/>
<protein>
    <recommendedName>
        <fullName evidence="1">Protein ABHD13</fullName>
    </recommendedName>
    <alternativeName>
        <fullName evidence="2">Alpha/beta hydrolase domain-containing protein 13</fullName>
    </alternativeName>
</protein>
<evidence type="ECO:0000313" key="7">
    <source>
        <dbReference type="WormBase" id="SRAE_2000027900"/>
    </source>
</evidence>
<name>A0A090L798_STRRB</name>
<reference evidence="6" key="2">
    <citation type="submission" date="2020-12" db="UniProtKB">
        <authorList>
            <consortium name="WormBaseParasite"/>
        </authorList>
    </citation>
    <scope>IDENTIFICATION</scope>
</reference>
<dbReference type="SUPFAM" id="SSF53474">
    <property type="entry name" value="alpha/beta-Hydrolases"/>
    <property type="match status" value="1"/>
</dbReference>
<dbReference type="EMBL" id="LN609529">
    <property type="protein sequence ID" value="CEF65602.1"/>
    <property type="molecule type" value="Genomic_DNA"/>
</dbReference>
<evidence type="ECO:0000256" key="2">
    <source>
        <dbReference type="ARBA" id="ARBA00042701"/>
    </source>
</evidence>
<gene>
    <name evidence="4 6 7" type="ORF">SRAE_2000027900</name>
</gene>
<accession>A0A090L798</accession>
<dbReference type="Pfam" id="PF00561">
    <property type="entry name" value="Abhydrolase_1"/>
    <property type="match status" value="1"/>
</dbReference>
<evidence type="ECO:0000313" key="5">
    <source>
        <dbReference type="Proteomes" id="UP000035682"/>
    </source>
</evidence>
<proteinExistence type="predicted"/>
<dbReference type="InterPro" id="IPR000073">
    <property type="entry name" value="AB_hydrolase_1"/>
</dbReference>
<dbReference type="AlphaFoldDB" id="A0A090L798"/>
<dbReference type="RefSeq" id="XP_024504802.1">
    <property type="nucleotide sequence ID" value="XM_024651090.1"/>
</dbReference>
<evidence type="ECO:0000313" key="6">
    <source>
        <dbReference type="WBParaSite" id="SRAE_2000027900.1"/>
    </source>
</evidence>
<dbReference type="OrthoDB" id="446723at2759"/>
<evidence type="ECO:0000259" key="3">
    <source>
        <dbReference type="Pfam" id="PF00561"/>
    </source>
</evidence>
<feature type="domain" description="AB hydrolase-1" evidence="3">
    <location>
        <begin position="391"/>
        <end position="477"/>
    </location>
</feature>
<dbReference type="GeneID" id="36377966"/>
<dbReference type="Gene3D" id="3.40.50.1820">
    <property type="entry name" value="alpha/beta hydrolase"/>
    <property type="match status" value="1"/>
</dbReference>
<sequence length="570" mass="65844">MDKITLRSNLNNNTKNPIQNNFSTKYTQEMSINLNKTTENKKKSKVKIFTSNGKKKVNKVGKVSSLKTKVEKNEKKKDFLTKKTQIILNCTKSLEKSSLPSSQTFEKESCNNVVTENKTNYIQIYGEIKSDTVILENELYIYCNNFDYEEINYDKYINNFDFTQKEKYDIFYNPLPIRPLKMRGRQLNFYKAVQSIKNQKYSIECTCKNIRNPIVKKIEKKSYGVYSNTKNAFKVFFRKSTGKSFVERCAFWPSKSEYFFYQTNKMIGMSYQQQIDSEAIYIKGYGLSYEELNSKMNPKNMVIDRKVYLGSEEYLDGGNFLFGYNHPCFFLTDPIEFFFIKSSEKNVIACAYTELKRQPKYIFIYSHPNAMDLSDSICGFPNISDLARFLEVNFITYDYSGYGISNGKPSEEVLKENLRAVIEYVVKKRKYNLERIVLFGYSIGGSLSAIIATEYPNLGGLILLGAPASLGTILRYQLLKSNIKVDDDICDNVFNTVKAISNVETPTLIIQSKADKMVPHSNGFAIYKNAKNPLPPYLLLDIKHNYMDTSAEALLKIKEFIQYNLKQDPL</sequence>
<evidence type="ECO:0000313" key="4">
    <source>
        <dbReference type="EMBL" id="CEF65602.1"/>
    </source>
</evidence>
<dbReference type="PANTHER" id="PTHR12277">
    <property type="entry name" value="ALPHA/BETA HYDROLASE DOMAIN-CONTAINING PROTEIN"/>
    <property type="match status" value="1"/>
</dbReference>
<dbReference type="WBParaSite" id="SRAE_2000027900.1">
    <property type="protein sequence ID" value="SRAE_2000027900.1"/>
    <property type="gene ID" value="WBGene00260472"/>
</dbReference>
<keyword evidence="5" id="KW-1185">Reference proteome</keyword>
<evidence type="ECO:0000256" key="1">
    <source>
        <dbReference type="ARBA" id="ARBA00040125"/>
    </source>
</evidence>
<dbReference type="InterPro" id="IPR029058">
    <property type="entry name" value="AB_hydrolase_fold"/>
</dbReference>
<reference evidence="4 5" key="1">
    <citation type="submission" date="2014-09" db="EMBL/GenBank/DDBJ databases">
        <authorList>
            <person name="Martin A.A."/>
        </authorList>
    </citation>
    <scope>NUCLEOTIDE SEQUENCE</scope>
    <source>
        <strain evidence="5">ED321</strain>
        <strain evidence="4">ED321 Heterogonic</strain>
    </source>
</reference>